<dbReference type="InterPro" id="IPR002716">
    <property type="entry name" value="PIN_dom"/>
</dbReference>
<evidence type="ECO:0000256" key="4">
    <source>
        <dbReference type="ARBA" id="ARBA00022801"/>
    </source>
</evidence>
<organism evidence="8 9">
    <name type="scientific">Goekera deserti</name>
    <dbReference type="NCBI Taxonomy" id="2497753"/>
    <lineage>
        <taxon>Bacteria</taxon>
        <taxon>Bacillati</taxon>
        <taxon>Actinomycetota</taxon>
        <taxon>Actinomycetes</taxon>
        <taxon>Geodermatophilales</taxon>
        <taxon>Geodermatophilaceae</taxon>
        <taxon>Goekera</taxon>
    </lineage>
</organism>
<dbReference type="RefSeq" id="WP_162393563.1">
    <property type="nucleotide sequence ID" value="NZ_JAABOZ010000011.1"/>
</dbReference>
<keyword evidence="5 6" id="KW-0460">Magnesium</keyword>
<comment type="cofactor">
    <cofactor evidence="6">
        <name>Mg(2+)</name>
        <dbReference type="ChEBI" id="CHEBI:18420"/>
    </cofactor>
</comment>
<evidence type="ECO:0000256" key="3">
    <source>
        <dbReference type="ARBA" id="ARBA00022723"/>
    </source>
</evidence>
<gene>
    <name evidence="6" type="primary">vapC</name>
    <name evidence="8" type="ORF">G1H19_21020</name>
</gene>
<comment type="function">
    <text evidence="6">Toxic component of a toxin-antitoxin (TA) system. An RNase.</text>
</comment>
<dbReference type="Gene3D" id="3.40.50.1010">
    <property type="entry name" value="5'-nuclease"/>
    <property type="match status" value="1"/>
</dbReference>
<evidence type="ECO:0000256" key="6">
    <source>
        <dbReference type="HAMAP-Rule" id="MF_00265"/>
    </source>
</evidence>
<dbReference type="GO" id="GO:0090729">
    <property type="term" value="F:toxin activity"/>
    <property type="evidence" value="ECO:0007669"/>
    <property type="project" value="UniProtKB-KW"/>
</dbReference>
<name>A0A7K3WIW4_9ACTN</name>
<feature type="binding site" evidence="6">
    <location>
        <position position="5"/>
    </location>
    <ligand>
        <name>Mg(2+)</name>
        <dbReference type="ChEBI" id="CHEBI:18420"/>
    </ligand>
</feature>
<comment type="similarity">
    <text evidence="6">Belongs to the PINc/VapC protein family.</text>
</comment>
<feature type="binding site" evidence="6">
    <location>
        <position position="91"/>
    </location>
    <ligand>
        <name>Mg(2+)</name>
        <dbReference type="ChEBI" id="CHEBI:18420"/>
    </ligand>
</feature>
<evidence type="ECO:0000256" key="1">
    <source>
        <dbReference type="ARBA" id="ARBA00022649"/>
    </source>
</evidence>
<evidence type="ECO:0000256" key="5">
    <source>
        <dbReference type="ARBA" id="ARBA00022842"/>
    </source>
</evidence>
<keyword evidence="4 6" id="KW-0378">Hydrolase</keyword>
<evidence type="ECO:0000259" key="7">
    <source>
        <dbReference type="Pfam" id="PF01850"/>
    </source>
</evidence>
<sequence length="130" mass="13797">MIAFDTSALVKLIVDEAESDALARWLAARPDIGWTASELCVVEVTRAVVRADPSTRESARALLDGIDLVPMSRSLLDRAAALRPPELRSLDAVHLAAALGLGPDVEVFVSYDHRQVDAAHAAGLATVSPT</sequence>
<dbReference type="SUPFAM" id="SSF88723">
    <property type="entry name" value="PIN domain-like"/>
    <property type="match status" value="1"/>
</dbReference>
<dbReference type="EMBL" id="JAAGWK010000035">
    <property type="protein sequence ID" value="NEL56455.1"/>
    <property type="molecule type" value="Genomic_DNA"/>
</dbReference>
<feature type="domain" description="PIN" evidence="7">
    <location>
        <begin position="3"/>
        <end position="119"/>
    </location>
</feature>
<dbReference type="GO" id="GO:0000287">
    <property type="term" value="F:magnesium ion binding"/>
    <property type="evidence" value="ECO:0007669"/>
    <property type="project" value="UniProtKB-UniRule"/>
</dbReference>
<keyword evidence="1 6" id="KW-1277">Toxin-antitoxin system</keyword>
<dbReference type="HAMAP" id="MF_00265">
    <property type="entry name" value="VapC_Nob1"/>
    <property type="match status" value="1"/>
</dbReference>
<reference evidence="8 9" key="1">
    <citation type="submission" date="2020-02" db="EMBL/GenBank/DDBJ databases">
        <title>The whole genome sequence of CPCC 205119.</title>
        <authorList>
            <person name="Jiang Z."/>
        </authorList>
    </citation>
    <scope>NUCLEOTIDE SEQUENCE [LARGE SCALE GENOMIC DNA]</scope>
    <source>
        <strain evidence="8 9">CPCC 205119</strain>
    </source>
</reference>
<dbReference type="GO" id="GO:0016787">
    <property type="term" value="F:hydrolase activity"/>
    <property type="evidence" value="ECO:0007669"/>
    <property type="project" value="UniProtKB-KW"/>
</dbReference>
<dbReference type="InterPro" id="IPR029060">
    <property type="entry name" value="PIN-like_dom_sf"/>
</dbReference>
<evidence type="ECO:0000313" key="9">
    <source>
        <dbReference type="Proteomes" id="UP000470470"/>
    </source>
</evidence>
<comment type="caution">
    <text evidence="8">The sequence shown here is derived from an EMBL/GenBank/DDBJ whole genome shotgun (WGS) entry which is preliminary data.</text>
</comment>
<accession>A0A7K3WIW4</accession>
<dbReference type="Proteomes" id="UP000470470">
    <property type="component" value="Unassembled WGS sequence"/>
</dbReference>
<keyword evidence="3 6" id="KW-0479">Metal-binding</keyword>
<dbReference type="Pfam" id="PF01850">
    <property type="entry name" value="PIN"/>
    <property type="match status" value="1"/>
</dbReference>
<evidence type="ECO:0000256" key="2">
    <source>
        <dbReference type="ARBA" id="ARBA00022722"/>
    </source>
</evidence>
<dbReference type="InterPro" id="IPR022907">
    <property type="entry name" value="VapC_family"/>
</dbReference>
<dbReference type="CDD" id="cd09874">
    <property type="entry name" value="PIN_MT3492-like"/>
    <property type="match status" value="1"/>
</dbReference>
<evidence type="ECO:0000313" key="8">
    <source>
        <dbReference type="EMBL" id="NEL56455.1"/>
    </source>
</evidence>
<keyword evidence="9" id="KW-1185">Reference proteome</keyword>
<dbReference type="AlphaFoldDB" id="A0A7K3WIW4"/>
<dbReference type="EC" id="3.1.-.-" evidence="6"/>
<protein>
    <recommendedName>
        <fullName evidence="6">Ribonuclease VapC</fullName>
        <shortName evidence="6">RNase VapC</shortName>
        <ecNumber evidence="6">3.1.-.-</ecNumber>
    </recommendedName>
    <alternativeName>
        <fullName evidence="6">Toxin VapC</fullName>
    </alternativeName>
</protein>
<keyword evidence="6" id="KW-0800">Toxin</keyword>
<dbReference type="GO" id="GO:0004540">
    <property type="term" value="F:RNA nuclease activity"/>
    <property type="evidence" value="ECO:0007669"/>
    <property type="project" value="InterPro"/>
</dbReference>
<proteinExistence type="inferred from homology"/>
<keyword evidence="2 6" id="KW-0540">Nuclease</keyword>